<evidence type="ECO:0000313" key="3">
    <source>
        <dbReference type="Proteomes" id="UP001375240"/>
    </source>
</evidence>
<evidence type="ECO:0000256" key="1">
    <source>
        <dbReference type="SAM" id="MobiDB-lite"/>
    </source>
</evidence>
<feature type="region of interest" description="Disordered" evidence="1">
    <location>
        <begin position="1"/>
        <end position="55"/>
    </location>
</feature>
<proteinExistence type="predicted"/>
<dbReference type="AlphaFoldDB" id="A0AAV9UPB4"/>
<accession>A0AAV9UPB4</accession>
<reference evidence="2 3" key="1">
    <citation type="submission" date="2019-10" db="EMBL/GenBank/DDBJ databases">
        <authorList>
            <person name="Palmer J.M."/>
        </authorList>
    </citation>
    <scope>NUCLEOTIDE SEQUENCE [LARGE SCALE GENOMIC DNA]</scope>
    <source>
        <strain evidence="2 3">TWF696</strain>
    </source>
</reference>
<name>A0AAV9UPB4_9PEZI</name>
<gene>
    <name evidence="2" type="ORF">TWF696_006636</name>
</gene>
<evidence type="ECO:0000313" key="2">
    <source>
        <dbReference type="EMBL" id="KAK6346511.1"/>
    </source>
</evidence>
<dbReference type="EMBL" id="JAVHNQ010000005">
    <property type="protein sequence ID" value="KAK6346511.1"/>
    <property type="molecule type" value="Genomic_DNA"/>
</dbReference>
<sequence length="55" mass="5677">MFDADQRRKAQAGGSSAAPSLQASALPRNSSGGFNLMLGAGQMGPSLKQRLEKVS</sequence>
<feature type="compositionally biased region" description="Low complexity" evidence="1">
    <location>
        <begin position="11"/>
        <end position="27"/>
    </location>
</feature>
<protein>
    <submittedName>
        <fullName evidence="2">Uncharacterized protein</fullName>
    </submittedName>
</protein>
<keyword evidence="3" id="KW-1185">Reference proteome</keyword>
<organism evidence="2 3">
    <name type="scientific">Orbilia brochopaga</name>
    <dbReference type="NCBI Taxonomy" id="3140254"/>
    <lineage>
        <taxon>Eukaryota</taxon>
        <taxon>Fungi</taxon>
        <taxon>Dikarya</taxon>
        <taxon>Ascomycota</taxon>
        <taxon>Pezizomycotina</taxon>
        <taxon>Orbiliomycetes</taxon>
        <taxon>Orbiliales</taxon>
        <taxon>Orbiliaceae</taxon>
        <taxon>Orbilia</taxon>
    </lineage>
</organism>
<dbReference type="Proteomes" id="UP001375240">
    <property type="component" value="Unassembled WGS sequence"/>
</dbReference>
<comment type="caution">
    <text evidence="2">The sequence shown here is derived from an EMBL/GenBank/DDBJ whole genome shotgun (WGS) entry which is preliminary data.</text>
</comment>